<comment type="caution">
    <text evidence="3">The sequence shown here is derived from an EMBL/GenBank/DDBJ whole genome shotgun (WGS) entry which is preliminary data.</text>
</comment>
<keyword evidence="1" id="KW-1133">Transmembrane helix</keyword>
<feature type="domain" description="Putative zinc-finger" evidence="2">
    <location>
        <begin position="3"/>
        <end position="36"/>
    </location>
</feature>
<feature type="transmembrane region" description="Helical" evidence="1">
    <location>
        <begin position="132"/>
        <end position="152"/>
    </location>
</feature>
<evidence type="ECO:0000313" key="4">
    <source>
        <dbReference type="Proteomes" id="UP000016860"/>
    </source>
</evidence>
<dbReference type="STRING" id="1330534.L323_20215"/>
<keyword evidence="1" id="KW-0812">Transmembrane</keyword>
<evidence type="ECO:0000259" key="2">
    <source>
        <dbReference type="Pfam" id="PF13490"/>
    </source>
</evidence>
<gene>
    <name evidence="3" type="ORF">L323_20215</name>
</gene>
<dbReference type="RefSeq" id="WP_020817389.1">
    <property type="nucleotide sequence ID" value="NZ_ATAY01000098.1"/>
</dbReference>
<dbReference type="AlphaFoldDB" id="U4QWL1"/>
<proteinExistence type="predicted"/>
<feature type="transmembrane region" description="Helical" evidence="1">
    <location>
        <begin position="87"/>
        <end position="112"/>
    </location>
</feature>
<feature type="transmembrane region" description="Helical" evidence="1">
    <location>
        <begin position="159"/>
        <end position="180"/>
    </location>
</feature>
<dbReference type="InterPro" id="IPR027383">
    <property type="entry name" value="Znf_put"/>
</dbReference>
<keyword evidence="1" id="KW-0472">Membrane</keyword>
<dbReference type="EMBL" id="ATAY01000098">
    <property type="protein sequence ID" value="EPR07689.1"/>
    <property type="molecule type" value="Genomic_DNA"/>
</dbReference>
<organism evidence="3 4">
    <name type="scientific">Ruminiclostridium papyrosolvens C7</name>
    <dbReference type="NCBI Taxonomy" id="1330534"/>
    <lineage>
        <taxon>Bacteria</taxon>
        <taxon>Bacillati</taxon>
        <taxon>Bacillota</taxon>
        <taxon>Clostridia</taxon>
        <taxon>Eubacteriales</taxon>
        <taxon>Oscillospiraceae</taxon>
        <taxon>Ruminiclostridium</taxon>
    </lineage>
</organism>
<reference evidence="3 4" key="1">
    <citation type="journal article" date="2013" name="Genome Announc.">
        <title>Draft Genome Sequence of the Cellulolytic Bacterium Clostridium papyrosolvens C7 (ATCC 700395).</title>
        <authorList>
            <person name="Zepeda V."/>
            <person name="Dassa B."/>
            <person name="Borovok I."/>
            <person name="Lamed R."/>
            <person name="Bayer E.A."/>
            <person name="Cate J.H."/>
        </authorList>
    </citation>
    <scope>NUCLEOTIDE SEQUENCE [LARGE SCALE GENOMIC DNA]</scope>
    <source>
        <strain evidence="3 4">C7</strain>
    </source>
</reference>
<name>U4QWL1_9FIRM</name>
<sequence>MNCNESQNYIMRYFDRDLNDIEQAKLKQHLKNCEKCSEEFTNMQQIFTEIEQDTEFLEPPEDFELQVMNRIEKEAYMYQKQKNDNVFVYNILLTAVSLIFVFVFGSIMWEVLNKPIGLIQQTHLTLEMVKDFISAALSMIKGLAIAVVGVTASIYKTYYYAYMILGILLLVTQGLFIRMVKAGNGGTQ</sequence>
<evidence type="ECO:0000313" key="3">
    <source>
        <dbReference type="EMBL" id="EPR07689.1"/>
    </source>
</evidence>
<dbReference type="Pfam" id="PF13490">
    <property type="entry name" value="zf-HC2"/>
    <property type="match status" value="1"/>
</dbReference>
<evidence type="ECO:0000256" key="1">
    <source>
        <dbReference type="SAM" id="Phobius"/>
    </source>
</evidence>
<accession>U4QWL1</accession>
<protein>
    <recommendedName>
        <fullName evidence="2">Putative zinc-finger domain-containing protein</fullName>
    </recommendedName>
</protein>
<dbReference type="OrthoDB" id="9808253at2"/>
<dbReference type="Proteomes" id="UP000016860">
    <property type="component" value="Unassembled WGS sequence"/>
</dbReference>
<dbReference type="PATRIC" id="fig|1330534.3.peg.4016"/>